<dbReference type="Proteomes" id="UP000286848">
    <property type="component" value="Unassembled WGS sequence"/>
</dbReference>
<name>A0A401IR49_9LACO</name>
<feature type="domain" description="Release factor glutamine methyltransferase N-terminal" evidence="7">
    <location>
        <begin position="8"/>
        <end position="76"/>
    </location>
</feature>
<accession>A0A401IR49</accession>
<dbReference type="PROSITE" id="PS00092">
    <property type="entry name" value="N6_MTASE"/>
    <property type="match status" value="1"/>
</dbReference>
<comment type="similarity">
    <text evidence="5">Belongs to the protein N5-glutamine methyltransferase family. PrmC subfamily.</text>
</comment>
<dbReference type="InterPro" id="IPR019874">
    <property type="entry name" value="RF_methyltr_PrmC"/>
</dbReference>
<sequence>MSNYSFFEAQKWAFSYVKKYRLEKAAVDLLLCGEMGYSTTELLVHLRDEMPVEHWQNFRTNVELYCQGWPPQYLLGQASFYGMRLKVTPDVLIPRTETEELVDWILEDNGQRAQKVADIGTGSGAIGLALKSERPEWQVTLTDISDKALSVAQTNAELLHLPVEFCQGDMLAPLPDNNYDIIVCNPPYIARTEAPVMDQSVIEHEPHLALFAAEKGLAMYRKLSENILSYVHPGAKLYLEIGYHQGASVTGIFEHKFPSAEVTLKTDMYDNERMVRVIFE</sequence>
<dbReference type="InterPro" id="IPR007848">
    <property type="entry name" value="Small_mtfrase_dom"/>
</dbReference>
<evidence type="ECO:0000256" key="5">
    <source>
        <dbReference type="HAMAP-Rule" id="MF_02126"/>
    </source>
</evidence>
<dbReference type="GO" id="GO:0032259">
    <property type="term" value="P:methylation"/>
    <property type="evidence" value="ECO:0007669"/>
    <property type="project" value="UniProtKB-KW"/>
</dbReference>
<dbReference type="SUPFAM" id="SSF53335">
    <property type="entry name" value="S-adenosyl-L-methionine-dependent methyltransferases"/>
    <property type="match status" value="1"/>
</dbReference>
<dbReference type="HAMAP" id="MF_02126">
    <property type="entry name" value="RF_methyltr_PrmC"/>
    <property type="match status" value="1"/>
</dbReference>
<reference evidence="8 9" key="1">
    <citation type="journal article" date="2019" name="Int. J. Syst. Evol. Microbiol.">
        <title>Lactobacillus salitolerans sp. nov., a novel lactic acid bacterium isolated from spent mushroom substrates.</title>
        <authorList>
            <person name="Tohno M."/>
            <person name="Tanizawa Y."/>
            <person name="Kojima Y."/>
            <person name="Sakamoto M."/>
            <person name="Nakamura Y."/>
            <person name="Ohkuma M."/>
            <person name="Kobayashi H."/>
        </authorList>
    </citation>
    <scope>NUCLEOTIDE SEQUENCE [LARGE SCALE GENOMIC DNA]</scope>
    <source>
        <strain evidence="8 9">YK43</strain>
    </source>
</reference>
<gene>
    <name evidence="5" type="primary">prmC</name>
    <name evidence="8" type="ORF">LFYK43_04600</name>
</gene>
<dbReference type="InterPro" id="IPR002052">
    <property type="entry name" value="DNA_methylase_N6_adenine_CS"/>
</dbReference>
<dbReference type="Pfam" id="PF05175">
    <property type="entry name" value="MTS"/>
    <property type="match status" value="1"/>
</dbReference>
<comment type="function">
    <text evidence="5">Methylates the class 1 translation termination release factors RF1/PrfA and RF2/PrfB on the glutamine residue of the universally conserved GGQ motif.</text>
</comment>
<feature type="binding site" evidence="5">
    <location>
        <begin position="185"/>
        <end position="188"/>
    </location>
    <ligand>
        <name>substrate</name>
    </ligand>
</feature>
<dbReference type="InterPro" id="IPR040758">
    <property type="entry name" value="PrmC_N"/>
</dbReference>
<dbReference type="Pfam" id="PF17827">
    <property type="entry name" value="PrmC_N"/>
    <property type="match status" value="1"/>
</dbReference>
<keyword evidence="9" id="KW-1185">Reference proteome</keyword>
<dbReference type="AlphaFoldDB" id="A0A401IR49"/>
<keyword evidence="1 5" id="KW-0489">Methyltransferase</keyword>
<organism evidence="8 9">
    <name type="scientific">Ligilactobacillus salitolerans</name>
    <dbReference type="NCBI Taxonomy" id="1808352"/>
    <lineage>
        <taxon>Bacteria</taxon>
        <taxon>Bacillati</taxon>
        <taxon>Bacillota</taxon>
        <taxon>Bacilli</taxon>
        <taxon>Lactobacillales</taxon>
        <taxon>Lactobacillaceae</taxon>
        <taxon>Ligilactobacillus</taxon>
    </lineage>
</organism>
<dbReference type="CDD" id="cd02440">
    <property type="entry name" value="AdoMet_MTases"/>
    <property type="match status" value="1"/>
</dbReference>
<dbReference type="RefSeq" id="WP_124975015.1">
    <property type="nucleotide sequence ID" value="NZ_BFFP01000004.1"/>
</dbReference>
<dbReference type="NCBIfam" id="TIGR00536">
    <property type="entry name" value="hemK_fam"/>
    <property type="match status" value="1"/>
</dbReference>
<dbReference type="Gene3D" id="1.10.8.10">
    <property type="entry name" value="DNA helicase RuvA subunit, C-terminal domain"/>
    <property type="match status" value="1"/>
</dbReference>
<evidence type="ECO:0000259" key="6">
    <source>
        <dbReference type="Pfam" id="PF05175"/>
    </source>
</evidence>
<proteinExistence type="inferred from homology"/>
<dbReference type="OrthoDB" id="9800643at2"/>
<dbReference type="Gene3D" id="3.40.50.150">
    <property type="entry name" value="Vaccinia Virus protein VP39"/>
    <property type="match status" value="1"/>
</dbReference>
<dbReference type="InterPro" id="IPR050320">
    <property type="entry name" value="N5-glutamine_MTase"/>
</dbReference>
<dbReference type="InterPro" id="IPR004556">
    <property type="entry name" value="HemK-like"/>
</dbReference>
<feature type="domain" description="Methyltransferase small" evidence="6">
    <location>
        <begin position="109"/>
        <end position="193"/>
    </location>
</feature>
<evidence type="ECO:0000256" key="3">
    <source>
        <dbReference type="ARBA" id="ARBA00022691"/>
    </source>
</evidence>
<keyword evidence="2 5" id="KW-0808">Transferase</keyword>
<dbReference type="GO" id="GO:0003676">
    <property type="term" value="F:nucleic acid binding"/>
    <property type="evidence" value="ECO:0007669"/>
    <property type="project" value="InterPro"/>
</dbReference>
<evidence type="ECO:0000313" key="9">
    <source>
        <dbReference type="Proteomes" id="UP000286848"/>
    </source>
</evidence>
<feature type="binding site" evidence="5">
    <location>
        <begin position="120"/>
        <end position="124"/>
    </location>
    <ligand>
        <name>S-adenosyl-L-methionine</name>
        <dbReference type="ChEBI" id="CHEBI:59789"/>
    </ligand>
</feature>
<dbReference type="GO" id="GO:0102559">
    <property type="term" value="F:peptide chain release factor N(5)-glutamine methyltransferase activity"/>
    <property type="evidence" value="ECO:0007669"/>
    <property type="project" value="UniProtKB-EC"/>
</dbReference>
<feature type="binding site" evidence="5">
    <location>
        <position position="185"/>
    </location>
    <ligand>
        <name>S-adenosyl-L-methionine</name>
        <dbReference type="ChEBI" id="CHEBI:59789"/>
    </ligand>
</feature>
<dbReference type="PANTHER" id="PTHR18895">
    <property type="entry name" value="HEMK METHYLTRANSFERASE"/>
    <property type="match status" value="1"/>
</dbReference>
<dbReference type="EMBL" id="BFFP01000004">
    <property type="protein sequence ID" value="GBG94001.1"/>
    <property type="molecule type" value="Genomic_DNA"/>
</dbReference>
<dbReference type="PANTHER" id="PTHR18895:SF74">
    <property type="entry name" value="MTRF1L RELEASE FACTOR GLUTAMINE METHYLTRANSFERASE"/>
    <property type="match status" value="1"/>
</dbReference>
<feature type="binding site" evidence="5">
    <location>
        <position position="143"/>
    </location>
    <ligand>
        <name>S-adenosyl-L-methionine</name>
        <dbReference type="ChEBI" id="CHEBI:59789"/>
    </ligand>
</feature>
<evidence type="ECO:0000259" key="7">
    <source>
        <dbReference type="Pfam" id="PF17827"/>
    </source>
</evidence>
<evidence type="ECO:0000256" key="2">
    <source>
        <dbReference type="ARBA" id="ARBA00022679"/>
    </source>
</evidence>
<comment type="caution">
    <text evidence="5">Lacks conserved residue(s) required for the propagation of feature annotation.</text>
</comment>
<comment type="caution">
    <text evidence="8">The sequence shown here is derived from an EMBL/GenBank/DDBJ whole genome shotgun (WGS) entry which is preliminary data.</text>
</comment>
<comment type="catalytic activity">
    <reaction evidence="4 5">
        <text>L-glutaminyl-[peptide chain release factor] + S-adenosyl-L-methionine = N(5)-methyl-L-glutaminyl-[peptide chain release factor] + S-adenosyl-L-homocysteine + H(+)</text>
        <dbReference type="Rhea" id="RHEA:42896"/>
        <dbReference type="Rhea" id="RHEA-COMP:10271"/>
        <dbReference type="Rhea" id="RHEA-COMP:10272"/>
        <dbReference type="ChEBI" id="CHEBI:15378"/>
        <dbReference type="ChEBI" id="CHEBI:30011"/>
        <dbReference type="ChEBI" id="CHEBI:57856"/>
        <dbReference type="ChEBI" id="CHEBI:59789"/>
        <dbReference type="ChEBI" id="CHEBI:61891"/>
        <dbReference type="EC" id="2.1.1.297"/>
    </reaction>
</comment>
<dbReference type="EC" id="2.1.1.297" evidence="5"/>
<dbReference type="NCBIfam" id="TIGR03534">
    <property type="entry name" value="RF_mod_PrmC"/>
    <property type="match status" value="1"/>
</dbReference>
<evidence type="ECO:0000256" key="4">
    <source>
        <dbReference type="ARBA" id="ARBA00048391"/>
    </source>
</evidence>
<evidence type="ECO:0000313" key="8">
    <source>
        <dbReference type="EMBL" id="GBG94001.1"/>
    </source>
</evidence>
<protein>
    <recommendedName>
        <fullName evidence="5">Release factor glutamine methyltransferase</fullName>
        <shortName evidence="5">RF MTase</shortName>
        <ecNumber evidence="5">2.1.1.297</ecNumber>
    </recommendedName>
    <alternativeName>
        <fullName evidence="5">N5-glutamine methyltransferase PrmC</fullName>
    </alternativeName>
    <alternativeName>
        <fullName evidence="5">Protein-(glutamine-N5) MTase PrmC</fullName>
    </alternativeName>
    <alternativeName>
        <fullName evidence="5">Protein-glutamine N-methyltransferase PrmC</fullName>
    </alternativeName>
</protein>
<evidence type="ECO:0000256" key="1">
    <source>
        <dbReference type="ARBA" id="ARBA00022603"/>
    </source>
</evidence>
<dbReference type="InterPro" id="IPR029063">
    <property type="entry name" value="SAM-dependent_MTases_sf"/>
</dbReference>
<keyword evidence="3 5" id="KW-0949">S-adenosyl-L-methionine</keyword>